<keyword evidence="2" id="KW-0378">Hydrolase</keyword>
<organism evidence="5 6">
    <name type="scientific">Alteribacillus bidgolensis</name>
    <dbReference type="NCBI Taxonomy" id="930129"/>
    <lineage>
        <taxon>Bacteria</taxon>
        <taxon>Bacillati</taxon>
        <taxon>Bacillota</taxon>
        <taxon>Bacilli</taxon>
        <taxon>Bacillales</taxon>
        <taxon>Bacillaceae</taxon>
        <taxon>Alteribacillus</taxon>
    </lineage>
</organism>
<dbReference type="GO" id="GO:0016788">
    <property type="term" value="F:hydrolase activity, acting on ester bonds"/>
    <property type="evidence" value="ECO:0007669"/>
    <property type="project" value="InterPro"/>
</dbReference>
<feature type="binding site" evidence="3">
    <location>
        <position position="22"/>
    </location>
    <ligand>
        <name>a divalent metal cation</name>
        <dbReference type="ChEBI" id="CHEBI:60240"/>
        <label>1</label>
    </ligand>
</feature>
<dbReference type="InterPro" id="IPR001559">
    <property type="entry name" value="Phosphotriesterase"/>
</dbReference>
<dbReference type="AlphaFoldDB" id="A0A1G8E6J3"/>
<dbReference type="Gene3D" id="3.20.20.140">
    <property type="entry name" value="Metal-dependent hydrolases"/>
    <property type="match status" value="1"/>
</dbReference>
<feature type="binding site" evidence="3">
    <location>
        <position position="196"/>
    </location>
    <ligand>
        <name>a divalent metal cation</name>
        <dbReference type="ChEBI" id="CHEBI:60240"/>
        <label>2</label>
    </ligand>
</feature>
<evidence type="ECO:0000313" key="5">
    <source>
        <dbReference type="EMBL" id="SDH65572.1"/>
    </source>
</evidence>
<feature type="binding site" evidence="3">
    <location>
        <position position="289"/>
    </location>
    <ligand>
        <name>a divalent metal cation</name>
        <dbReference type="ChEBI" id="CHEBI:60240"/>
        <label>1</label>
    </ligand>
</feature>
<dbReference type="RefSeq" id="WP_091580996.1">
    <property type="nucleotide sequence ID" value="NZ_FNDU01000002.1"/>
</dbReference>
<comment type="similarity">
    <text evidence="4">Belongs to the metallo-dependent hydrolases superfamily. Phosphotriesterase family.</text>
</comment>
<dbReference type="PROSITE" id="PS51347">
    <property type="entry name" value="PHOSPHOTRIESTERASE_2"/>
    <property type="match status" value="1"/>
</dbReference>
<feature type="binding site" evidence="3">
    <location>
        <position position="24"/>
    </location>
    <ligand>
        <name>a divalent metal cation</name>
        <dbReference type="ChEBI" id="CHEBI:60240"/>
        <label>1</label>
    </ligand>
</feature>
<dbReference type="EMBL" id="FNDU01000002">
    <property type="protein sequence ID" value="SDH65572.1"/>
    <property type="molecule type" value="Genomic_DNA"/>
</dbReference>
<dbReference type="PANTHER" id="PTHR10819">
    <property type="entry name" value="PHOSPHOTRIESTERASE-RELATED"/>
    <property type="match status" value="1"/>
</dbReference>
<dbReference type="Pfam" id="PF02126">
    <property type="entry name" value="PTE"/>
    <property type="match status" value="1"/>
</dbReference>
<gene>
    <name evidence="5" type="ORF">SAMN05216352_10293</name>
</gene>
<feature type="binding site" evidence="3">
    <location>
        <position position="225"/>
    </location>
    <ligand>
        <name>a divalent metal cation</name>
        <dbReference type="ChEBI" id="CHEBI:60240"/>
        <label>2</label>
    </ligand>
</feature>
<protein>
    <submittedName>
        <fullName evidence="5">Phosphotriesterase-related protein</fullName>
    </submittedName>
</protein>
<comment type="caution">
    <text evidence="4">Lacks conserved residue(s) required for the propagation of feature annotation.</text>
</comment>
<dbReference type="InterPro" id="IPR017947">
    <property type="entry name" value="AryldialkylPase_Zn-BS"/>
</dbReference>
<dbReference type="Proteomes" id="UP000199017">
    <property type="component" value="Unassembled WGS sequence"/>
</dbReference>
<dbReference type="STRING" id="930129.SAMN05216352_10293"/>
<comment type="cofactor">
    <cofactor evidence="3">
        <name>a divalent metal cation</name>
        <dbReference type="ChEBI" id="CHEBI:60240"/>
    </cofactor>
    <text evidence="3">Binds 2 divalent metal cations per subunit.</text>
</comment>
<dbReference type="OrthoDB" id="105927at2"/>
<feature type="binding site" evidence="3">
    <location>
        <position position="164"/>
    </location>
    <ligand>
        <name>a divalent metal cation</name>
        <dbReference type="ChEBI" id="CHEBI:60240"/>
        <label>1</label>
    </ligand>
</feature>
<dbReference type="PIRSF" id="PIRSF016839">
    <property type="entry name" value="PhP"/>
    <property type="match status" value="1"/>
</dbReference>
<dbReference type="PROSITE" id="PS01322">
    <property type="entry name" value="PHOSPHOTRIESTERASE_1"/>
    <property type="match status" value="1"/>
</dbReference>
<keyword evidence="6" id="KW-1185">Reference proteome</keyword>
<keyword evidence="1 3" id="KW-0479">Metal-binding</keyword>
<name>A0A1G8E6J3_9BACI</name>
<accession>A0A1G8E6J3</accession>
<dbReference type="InterPro" id="IPR032466">
    <property type="entry name" value="Metal_Hydrolase"/>
</dbReference>
<evidence type="ECO:0000256" key="3">
    <source>
        <dbReference type="PIRSR" id="PIRSR601559-52"/>
    </source>
</evidence>
<reference evidence="5 6" key="1">
    <citation type="submission" date="2016-10" db="EMBL/GenBank/DDBJ databases">
        <authorList>
            <person name="de Groot N.N."/>
        </authorList>
    </citation>
    <scope>NUCLEOTIDE SEQUENCE [LARGE SCALE GENOMIC DNA]</scope>
    <source>
        <strain evidence="6">P4B,CCM 7963,CECT 7998,DSM 25260,IBRC-M 10614,KCTC 13821</strain>
    </source>
</reference>
<evidence type="ECO:0000256" key="1">
    <source>
        <dbReference type="ARBA" id="ARBA00022723"/>
    </source>
</evidence>
<dbReference type="SUPFAM" id="SSF51556">
    <property type="entry name" value="Metallo-dependent hydrolases"/>
    <property type="match status" value="1"/>
</dbReference>
<dbReference type="GO" id="GO:0008270">
    <property type="term" value="F:zinc ion binding"/>
    <property type="evidence" value="ECO:0007669"/>
    <property type="project" value="InterPro"/>
</dbReference>
<evidence type="ECO:0000256" key="2">
    <source>
        <dbReference type="ARBA" id="ARBA00022801"/>
    </source>
</evidence>
<sequence>MQTVQTVLGEVDIDELGITLMHEHLLVDRRHLWKKPAHISDNFAYADVSMTILNELRHEPYSNFDNNYYLDTDLAAEEVKVFQKVGGRSIVDVTPVGIGRNPESLKDIAVKTNSPIIMGCGYYLENTHPSFISSSSAEEIAECIYQDLFEGAGETNIKAGIIGEIGIGPNMTDQEVKVLRGAAKAQKQTGKILTVHLPGWERYGHSVLDIIEKEGANPEQVILDHMNPSLNDIEYQTSLADRGAFLEYDMIGIELLFPEGQSPSDQQSAEAIVKLLEKGYESSILLSQDVFLKSLLKHYGGGGFAHILQHFVPRLKRLGVSDTEIDQLLIENPKQVFKRAEG</sequence>
<dbReference type="PANTHER" id="PTHR10819:SF3">
    <property type="entry name" value="PHOSPHOTRIESTERASE-RELATED PROTEIN"/>
    <property type="match status" value="1"/>
</dbReference>
<evidence type="ECO:0000313" key="6">
    <source>
        <dbReference type="Proteomes" id="UP000199017"/>
    </source>
</evidence>
<proteinExistence type="inferred from homology"/>
<feature type="binding site" evidence="3">
    <location>
        <position position="164"/>
    </location>
    <ligand>
        <name>a divalent metal cation</name>
        <dbReference type="ChEBI" id="CHEBI:60240"/>
        <label>2</label>
    </ligand>
</feature>
<evidence type="ECO:0000256" key="4">
    <source>
        <dbReference type="PROSITE-ProRule" id="PRU00679"/>
    </source>
</evidence>